<keyword evidence="1" id="KW-0812">Transmembrane</keyword>
<evidence type="ECO:0000256" key="1">
    <source>
        <dbReference type="SAM" id="Phobius"/>
    </source>
</evidence>
<sequence>MTRKARGNEVFSGKYTTRTTAKSFLLVPFTLLLIMFPLSLMRNESIPEVSSATLSILSYKFQPCGIYLSVSKNTEQKMMRSGEYYTHVSEVERESRTVEYPNDGALSFKKVVYEENKVEEPHHHHHHHLFRHHHQPETRETVKVVEYEQVPERRVGEIVYEENRTVWP</sequence>
<comment type="caution">
    <text evidence="2">The sequence shown here is derived from an EMBL/GenBank/DDBJ whole genome shotgun (WGS) entry which is preliminary data.</text>
</comment>
<keyword evidence="1" id="KW-0472">Membrane</keyword>
<evidence type="ECO:0000313" key="3">
    <source>
        <dbReference type="Proteomes" id="UP000743370"/>
    </source>
</evidence>
<feature type="transmembrane region" description="Helical" evidence="1">
    <location>
        <begin position="21"/>
        <end position="40"/>
    </location>
</feature>
<proteinExistence type="predicted"/>
<accession>A0A8T0KJB0</accession>
<dbReference type="EMBL" id="JABFOF010000004">
    <property type="protein sequence ID" value="KAG2399209.1"/>
    <property type="molecule type" value="Genomic_DNA"/>
</dbReference>
<protein>
    <submittedName>
        <fullName evidence="2">Uncharacterized protein</fullName>
    </submittedName>
</protein>
<gene>
    <name evidence="2" type="ORF">HKW66_Vig0083090</name>
</gene>
<evidence type="ECO:0000313" key="2">
    <source>
        <dbReference type="EMBL" id="KAG2399209.1"/>
    </source>
</evidence>
<dbReference type="AlphaFoldDB" id="A0A8T0KJB0"/>
<dbReference type="Proteomes" id="UP000743370">
    <property type="component" value="Unassembled WGS sequence"/>
</dbReference>
<reference evidence="2 3" key="1">
    <citation type="submission" date="2020-05" db="EMBL/GenBank/DDBJ databases">
        <title>Vigna angularis (adzuki bean) Var. LongXiaoDou No. 4 denovo assembly.</title>
        <authorList>
            <person name="Xiang H."/>
        </authorList>
    </citation>
    <scope>NUCLEOTIDE SEQUENCE [LARGE SCALE GENOMIC DNA]</scope>
    <source>
        <tissue evidence="2">Leaf</tissue>
    </source>
</reference>
<name>A0A8T0KJB0_PHAAN</name>
<keyword evidence="1" id="KW-1133">Transmembrane helix</keyword>
<organism evidence="2 3">
    <name type="scientific">Phaseolus angularis</name>
    <name type="common">Azuki bean</name>
    <name type="synonym">Vigna angularis</name>
    <dbReference type="NCBI Taxonomy" id="3914"/>
    <lineage>
        <taxon>Eukaryota</taxon>
        <taxon>Viridiplantae</taxon>
        <taxon>Streptophyta</taxon>
        <taxon>Embryophyta</taxon>
        <taxon>Tracheophyta</taxon>
        <taxon>Spermatophyta</taxon>
        <taxon>Magnoliopsida</taxon>
        <taxon>eudicotyledons</taxon>
        <taxon>Gunneridae</taxon>
        <taxon>Pentapetalae</taxon>
        <taxon>rosids</taxon>
        <taxon>fabids</taxon>
        <taxon>Fabales</taxon>
        <taxon>Fabaceae</taxon>
        <taxon>Papilionoideae</taxon>
        <taxon>50 kb inversion clade</taxon>
        <taxon>NPAAA clade</taxon>
        <taxon>indigoferoid/millettioid clade</taxon>
        <taxon>Phaseoleae</taxon>
        <taxon>Vigna</taxon>
    </lineage>
</organism>